<feature type="modified residue" description="N6-(pyridoxal phosphate)lysine" evidence="4">
    <location>
        <position position="189"/>
    </location>
</feature>
<dbReference type="AlphaFoldDB" id="A0A1M5B9D6"/>
<dbReference type="InterPro" id="IPR015422">
    <property type="entry name" value="PyrdxlP-dep_Trfase_small"/>
</dbReference>
<dbReference type="CDD" id="cd00616">
    <property type="entry name" value="AHBA_syn"/>
    <property type="match status" value="1"/>
</dbReference>
<dbReference type="GO" id="GO:0000271">
    <property type="term" value="P:polysaccharide biosynthetic process"/>
    <property type="evidence" value="ECO:0007669"/>
    <property type="project" value="TreeGrafter"/>
</dbReference>
<keyword evidence="7" id="KW-1185">Reference proteome</keyword>
<protein>
    <submittedName>
        <fullName evidence="6">dTDP-4-amino-4,6-dideoxygalactose transaminase</fullName>
    </submittedName>
</protein>
<dbReference type="STRING" id="1302690.BUE76_16985"/>
<evidence type="ECO:0000313" key="7">
    <source>
        <dbReference type="Proteomes" id="UP000184368"/>
    </source>
</evidence>
<accession>A0A1M5B9D6</accession>
<name>A0A1M5B9D6_9BACT</name>
<evidence type="ECO:0000256" key="5">
    <source>
        <dbReference type="RuleBase" id="RU004508"/>
    </source>
</evidence>
<dbReference type="GO" id="GO:0008483">
    <property type="term" value="F:transaminase activity"/>
    <property type="evidence" value="ECO:0007669"/>
    <property type="project" value="TreeGrafter"/>
</dbReference>
<evidence type="ECO:0000256" key="3">
    <source>
        <dbReference type="PIRSR" id="PIRSR000390-1"/>
    </source>
</evidence>
<feature type="active site" description="Proton acceptor" evidence="3">
    <location>
        <position position="189"/>
    </location>
</feature>
<dbReference type="SUPFAM" id="SSF53383">
    <property type="entry name" value="PLP-dependent transferases"/>
    <property type="match status" value="1"/>
</dbReference>
<dbReference type="Gene3D" id="3.90.1150.10">
    <property type="entry name" value="Aspartate Aminotransferase, domain 1"/>
    <property type="match status" value="1"/>
</dbReference>
<evidence type="ECO:0000256" key="2">
    <source>
        <dbReference type="ARBA" id="ARBA00037999"/>
    </source>
</evidence>
<organism evidence="6 7">
    <name type="scientific">Cnuella takakiae</name>
    <dbReference type="NCBI Taxonomy" id="1302690"/>
    <lineage>
        <taxon>Bacteria</taxon>
        <taxon>Pseudomonadati</taxon>
        <taxon>Bacteroidota</taxon>
        <taxon>Chitinophagia</taxon>
        <taxon>Chitinophagales</taxon>
        <taxon>Chitinophagaceae</taxon>
        <taxon>Cnuella</taxon>
    </lineage>
</organism>
<dbReference type="Proteomes" id="UP000184368">
    <property type="component" value="Unassembled WGS sequence"/>
</dbReference>
<reference evidence="6 7" key="1">
    <citation type="submission" date="2016-11" db="EMBL/GenBank/DDBJ databases">
        <authorList>
            <person name="Jaros S."/>
            <person name="Januszkiewicz K."/>
            <person name="Wedrychowicz H."/>
        </authorList>
    </citation>
    <scope>NUCLEOTIDE SEQUENCE [LARGE SCALE GENOMIC DNA]</scope>
    <source>
        <strain evidence="6 7">DSM 26897</strain>
    </source>
</reference>
<dbReference type="Pfam" id="PF01041">
    <property type="entry name" value="DegT_DnrJ_EryC1"/>
    <property type="match status" value="1"/>
</dbReference>
<dbReference type="PANTHER" id="PTHR30244">
    <property type="entry name" value="TRANSAMINASE"/>
    <property type="match status" value="1"/>
</dbReference>
<dbReference type="InterPro" id="IPR000653">
    <property type="entry name" value="DegT/StrS_aminotransferase"/>
</dbReference>
<keyword evidence="1 4" id="KW-0663">Pyridoxal phosphate</keyword>
<evidence type="ECO:0000256" key="1">
    <source>
        <dbReference type="ARBA" id="ARBA00022898"/>
    </source>
</evidence>
<dbReference type="Gene3D" id="3.40.640.10">
    <property type="entry name" value="Type I PLP-dependent aspartate aminotransferase-like (Major domain)"/>
    <property type="match status" value="1"/>
</dbReference>
<evidence type="ECO:0000256" key="4">
    <source>
        <dbReference type="PIRSR" id="PIRSR000390-2"/>
    </source>
</evidence>
<dbReference type="EMBL" id="FQUO01000007">
    <property type="protein sequence ID" value="SHF39016.1"/>
    <property type="molecule type" value="Genomic_DNA"/>
</dbReference>
<gene>
    <name evidence="6" type="ORF">SAMN05444008_107204</name>
</gene>
<dbReference type="GO" id="GO:0030170">
    <property type="term" value="F:pyridoxal phosphate binding"/>
    <property type="evidence" value="ECO:0007669"/>
    <property type="project" value="TreeGrafter"/>
</dbReference>
<dbReference type="PANTHER" id="PTHR30244:SF36">
    <property type="entry name" value="3-OXO-GLUCOSE-6-PHOSPHATE:GLUTAMATE AMINOTRANSFERASE"/>
    <property type="match status" value="1"/>
</dbReference>
<dbReference type="PIRSF" id="PIRSF000390">
    <property type="entry name" value="PLP_StrS"/>
    <property type="match status" value="1"/>
</dbReference>
<evidence type="ECO:0000313" key="6">
    <source>
        <dbReference type="EMBL" id="SHF39016.1"/>
    </source>
</evidence>
<dbReference type="RefSeq" id="WP_216820671.1">
    <property type="nucleotide sequence ID" value="NZ_FQUO01000007.1"/>
</dbReference>
<dbReference type="InterPro" id="IPR015424">
    <property type="entry name" value="PyrdxlP-dep_Trfase"/>
</dbReference>
<comment type="similarity">
    <text evidence="2 5">Belongs to the DegT/DnrJ/EryC1 family.</text>
</comment>
<sequence>MSMMKVPFLDFSPSHSEIKDEITLAFNAVYDSNWYVLGNRVSAFESAYAQFNSTPYAIGVSNGLDALYLSLKVLGITQGDEVIVPSNTYIATALAVSYLGATPIFVEPDPRTYNIDPLRIESAITAKTKAIMPVHLYGQCCEMAAIMEIAERHRLKVVEDNAQAHSATFAGKPTGSWGHSNGTSFYPGKNLGALGDAGAVTTSDAEIAKKVKVLRNYGSQVKYHNETIGHNMRLDELQAGILEVKLRHLQRWTVQRQEIASWYNELLNRVGDLILPYVHPDATHVFHLYVVRTTKRDALQQFLTQEGIGTLIHYPIPPHLQEAYKHLGHAKGAFPIAEEIASTCLSLPLFPGMTFEQANQVSTAIKAFFNK</sequence>
<dbReference type="InterPro" id="IPR015421">
    <property type="entry name" value="PyrdxlP-dep_Trfase_major"/>
</dbReference>
<proteinExistence type="inferred from homology"/>